<name>A0A494VSD5_9SPHI</name>
<dbReference type="AlphaFoldDB" id="A0A494VSD5"/>
<dbReference type="InterPro" id="IPR031832">
    <property type="entry name" value="DUF4747"/>
</dbReference>
<evidence type="ECO:0000313" key="1">
    <source>
        <dbReference type="EMBL" id="AYL97359.1"/>
    </source>
</evidence>
<gene>
    <name evidence="1" type="ORF">HYN43_019490</name>
</gene>
<sequence length="293" mass="33845">MTAVDKILHRAFFTINIKLRKLHNDRDATRDEYLDLITKVYSRKIHKPSSNGKHCIIKYLLPRRENDEVKYLYGKIAQFTYFENKSWFDIDKLDVDVQFQLRDGLFPDAVETDFVFDPDNHKFSFITKSSIAISPYPLRLFWEEALIAVKDDDEFIHVDVITGLDFKEKLTNSRSVRRLEIDLNYSNSGIGTLSKKIIDEDLKKTNAKNATIIMVAKKDEGLDIANSSIIKGALELSEEDGEAKAKIIDSSGNLVDISTKQFPKKEFFYSNAIHLVDNLFEKIRNIWPLNGDR</sequence>
<accession>A0A494VSD5</accession>
<dbReference type="KEGG" id="muh:HYN43_019490"/>
<keyword evidence="2" id="KW-1185">Reference proteome</keyword>
<dbReference type="EMBL" id="CP032869">
    <property type="protein sequence ID" value="AYL97359.1"/>
    <property type="molecule type" value="Genomic_DNA"/>
</dbReference>
<dbReference type="OrthoDB" id="788845at2"/>
<protein>
    <submittedName>
        <fullName evidence="1">DUF4747 family protein</fullName>
    </submittedName>
</protein>
<dbReference type="RefSeq" id="WP_119410932.1">
    <property type="nucleotide sequence ID" value="NZ_CP032869.1"/>
</dbReference>
<dbReference type="Proteomes" id="UP000270046">
    <property type="component" value="Chromosome"/>
</dbReference>
<evidence type="ECO:0000313" key="2">
    <source>
        <dbReference type="Proteomes" id="UP000270046"/>
    </source>
</evidence>
<organism evidence="1 2">
    <name type="scientific">Mucilaginibacter celer</name>
    <dbReference type="NCBI Taxonomy" id="2305508"/>
    <lineage>
        <taxon>Bacteria</taxon>
        <taxon>Pseudomonadati</taxon>
        <taxon>Bacteroidota</taxon>
        <taxon>Sphingobacteriia</taxon>
        <taxon>Sphingobacteriales</taxon>
        <taxon>Sphingobacteriaceae</taxon>
        <taxon>Mucilaginibacter</taxon>
    </lineage>
</organism>
<proteinExistence type="predicted"/>
<reference evidence="1 2" key="1">
    <citation type="submission" date="2018-10" db="EMBL/GenBank/DDBJ databases">
        <title>Genome sequencing of Mucilaginibacter sp. HYN0043.</title>
        <authorList>
            <person name="Kim M."/>
            <person name="Yi H."/>
        </authorList>
    </citation>
    <scope>NUCLEOTIDE SEQUENCE [LARGE SCALE GENOMIC DNA]</scope>
    <source>
        <strain evidence="1 2">HYN0043</strain>
    </source>
</reference>
<dbReference type="Pfam" id="PF15931">
    <property type="entry name" value="DUF4747"/>
    <property type="match status" value="1"/>
</dbReference>